<evidence type="ECO:0000313" key="1">
    <source>
        <dbReference type="EMBL" id="TVP39973.1"/>
    </source>
</evidence>
<name>A0A557STP2_9ARCH</name>
<dbReference type="RefSeq" id="WP_186434219.1">
    <property type="nucleotide sequence ID" value="NZ_ML675586.1"/>
</dbReference>
<dbReference type="Proteomes" id="UP000315289">
    <property type="component" value="Unassembled WGS sequence"/>
</dbReference>
<comment type="caution">
    <text evidence="1">The sequence shown here is derived from an EMBL/GenBank/DDBJ whole genome shotgun (WGS) entry which is preliminary data.</text>
</comment>
<organism evidence="1 2">
    <name type="scientific">Candidatus Nitrosocosmicus arcticus</name>
    <dbReference type="NCBI Taxonomy" id="2035267"/>
    <lineage>
        <taxon>Archaea</taxon>
        <taxon>Nitrososphaerota</taxon>
        <taxon>Nitrososphaeria</taxon>
        <taxon>Nitrososphaerales</taxon>
        <taxon>Nitrososphaeraceae</taxon>
        <taxon>Candidatus Nitrosocosmicus</taxon>
    </lineage>
</organism>
<gene>
    <name evidence="1" type="ORF">NARC_100035</name>
</gene>
<protein>
    <submittedName>
        <fullName evidence="1">Uncharacterized protein</fullName>
    </submittedName>
</protein>
<dbReference type="AlphaFoldDB" id="A0A557STP2"/>
<dbReference type="EMBL" id="VOAH01000010">
    <property type="protein sequence ID" value="TVP39973.1"/>
    <property type="molecule type" value="Genomic_DNA"/>
</dbReference>
<proteinExistence type="predicted"/>
<sequence length="52" mass="6279">MKNNKNYLNKYKIFPKNHPIDMFVESFDELAKNWSAALKEFETIYSDSKKVY</sequence>
<evidence type="ECO:0000313" key="2">
    <source>
        <dbReference type="Proteomes" id="UP000315289"/>
    </source>
</evidence>
<keyword evidence="2" id="KW-1185">Reference proteome</keyword>
<reference evidence="1 2" key="1">
    <citation type="journal article" date="2019" name="Front. Microbiol.">
        <title>Ammonia Oxidation by the Arctic Terrestrial Thaumarchaeote Candidatus Nitrosocosmicus arcticus Is Stimulated by Increasing Temperatures.</title>
        <authorList>
            <person name="Alves R.J.E."/>
            <person name="Kerou M."/>
            <person name="Zappe A."/>
            <person name="Bittner R."/>
            <person name="Abby S.S."/>
            <person name="Schmidt H.A."/>
            <person name="Pfeifer K."/>
            <person name="Schleper C."/>
        </authorList>
    </citation>
    <scope>NUCLEOTIDE SEQUENCE [LARGE SCALE GENOMIC DNA]</scope>
    <source>
        <strain evidence="1 2">Kfb</strain>
    </source>
</reference>
<accession>A0A557STP2</accession>